<organism evidence="2 3">
    <name type="scientific">Rhizoctonia solani</name>
    <dbReference type="NCBI Taxonomy" id="456999"/>
    <lineage>
        <taxon>Eukaryota</taxon>
        <taxon>Fungi</taxon>
        <taxon>Dikarya</taxon>
        <taxon>Basidiomycota</taxon>
        <taxon>Agaricomycotina</taxon>
        <taxon>Agaricomycetes</taxon>
        <taxon>Cantharellales</taxon>
        <taxon>Ceratobasidiaceae</taxon>
        <taxon>Rhizoctonia</taxon>
    </lineage>
</organism>
<gene>
    <name evidence="2" type="ORF">RDB_LOCUS100102</name>
</gene>
<dbReference type="InterPro" id="IPR036047">
    <property type="entry name" value="F-box-like_dom_sf"/>
</dbReference>
<dbReference type="PROSITE" id="PS50181">
    <property type="entry name" value="FBOX"/>
    <property type="match status" value="1"/>
</dbReference>
<dbReference type="EMBL" id="CAJMWY010002110">
    <property type="protein sequence ID" value="CAE6482433.1"/>
    <property type="molecule type" value="Genomic_DNA"/>
</dbReference>
<dbReference type="Pfam" id="PF00646">
    <property type="entry name" value="F-box"/>
    <property type="match status" value="1"/>
</dbReference>
<dbReference type="SUPFAM" id="SSF81383">
    <property type="entry name" value="F-box domain"/>
    <property type="match status" value="1"/>
</dbReference>
<proteinExistence type="predicted"/>
<name>A0A8H3H4V5_9AGAM</name>
<sequence>MPFMDKLPHELIVRVLEFCDWYEMVQLSHTCKMCRQLVKGSKVFELHSELRSSGYQLSVKGSMRTDEGDIARLLREFRQFRDGWLYLKFGKSLILDSADPDMRLYELRQGYYAAALSTSYTQPGIVKLTDLHSGTSTKVCPGVQFSEFQIDPSQELIILVAIESHVTETSSIHLRSCVTGHPHASASHPDWTVRLPFHMERRSSGIFVEVMDELLAIKYVSFEKNLSNILIWNWKTSLLLNRIECLGMSCTFGFFSPDSLLLFQSTNDSSVNLLVYTNVRSQSDLAQDSQAEFDASDYPITKPSFEFAFPEFPEGASAYLLMRAEPVPTLRSTGPAMFMPMPISRIIQLSMSVIQSSGPERGLRQYQIFLSKQRLLGSMASYSGLTNFDSKSPVRVPWEKWGEYTTRWFATSVAMSPWICRTYGTRYIQTHPHVGNDDDSDEPLEYLSVLEFHEPTIQRMAKLGCDKHLSMWSSEEGRRHIDWNSPDEVLEYFVNTLRSKPAASVKDEAVFVDIIDETVPSYTPFNRKTLVTRLPYRIVTRRQPVPKHSGWMMDNNLIVGMPTWQGDEMENVQDEHMTIFTPMA</sequence>
<dbReference type="InterPro" id="IPR001810">
    <property type="entry name" value="F-box_dom"/>
</dbReference>
<dbReference type="Proteomes" id="UP000663861">
    <property type="component" value="Unassembled WGS sequence"/>
</dbReference>
<evidence type="ECO:0000313" key="2">
    <source>
        <dbReference type="EMBL" id="CAE6482433.1"/>
    </source>
</evidence>
<reference evidence="2" key="1">
    <citation type="submission" date="2021-01" db="EMBL/GenBank/DDBJ databases">
        <authorList>
            <person name="Kaushik A."/>
        </authorList>
    </citation>
    <scope>NUCLEOTIDE SEQUENCE</scope>
    <source>
        <strain evidence="2">AG4-RS23</strain>
    </source>
</reference>
<evidence type="ECO:0000259" key="1">
    <source>
        <dbReference type="PROSITE" id="PS50181"/>
    </source>
</evidence>
<feature type="domain" description="F-box" evidence="1">
    <location>
        <begin position="1"/>
        <end position="47"/>
    </location>
</feature>
<dbReference type="AlphaFoldDB" id="A0A8H3H4V5"/>
<dbReference type="CDD" id="cd09917">
    <property type="entry name" value="F-box_SF"/>
    <property type="match status" value="1"/>
</dbReference>
<protein>
    <recommendedName>
        <fullName evidence="1">F-box domain-containing protein</fullName>
    </recommendedName>
</protein>
<comment type="caution">
    <text evidence="2">The sequence shown here is derived from an EMBL/GenBank/DDBJ whole genome shotgun (WGS) entry which is preliminary data.</text>
</comment>
<evidence type="ECO:0000313" key="3">
    <source>
        <dbReference type="Proteomes" id="UP000663861"/>
    </source>
</evidence>
<accession>A0A8H3H4V5</accession>